<feature type="region of interest" description="Disordered" evidence="1">
    <location>
        <begin position="138"/>
        <end position="161"/>
    </location>
</feature>
<dbReference type="EMBL" id="FJUY01000020">
    <property type="protein sequence ID" value="CZT24211.1"/>
    <property type="molecule type" value="Genomic_DNA"/>
</dbReference>
<dbReference type="GeneID" id="35604987"/>
<keyword evidence="3" id="KW-1185">Reference proteome</keyword>
<accession>A0A2D3VIR6</accession>
<protein>
    <submittedName>
        <fullName evidence="2">Uncharacterized protein</fullName>
    </submittedName>
</protein>
<feature type="region of interest" description="Disordered" evidence="1">
    <location>
        <begin position="1"/>
        <end position="22"/>
    </location>
</feature>
<dbReference type="Proteomes" id="UP000225277">
    <property type="component" value="Unassembled WGS sequence"/>
</dbReference>
<feature type="compositionally biased region" description="Low complexity" evidence="1">
    <location>
        <begin position="151"/>
        <end position="161"/>
    </location>
</feature>
<dbReference type="AlphaFoldDB" id="A0A2D3VIR6"/>
<dbReference type="RefSeq" id="XP_023630935.1">
    <property type="nucleotide sequence ID" value="XM_023775167.1"/>
</dbReference>
<evidence type="ECO:0000313" key="3">
    <source>
        <dbReference type="Proteomes" id="UP000225277"/>
    </source>
</evidence>
<name>A0A2D3VIR6_9PEZI</name>
<feature type="region of interest" description="Disordered" evidence="1">
    <location>
        <begin position="62"/>
        <end position="86"/>
    </location>
</feature>
<sequence length="324" mass="34935">MSSSNINRSNGGSASETDTPNTFAVESFFSDAFDTTGEAAARERVLYPDPAEALEPLVDLTLSDDDEPEAVPREAEAQPEEPVAFQGEAKEIIEISDDDSDSDSDIVVASPRYDSMATRAANGEPVRKRQKLADYVNTSAHDDGRPSQPVAAGGPASASKAPALQQAVQALPQAAIPAPLAPAPLLPPPAAQAAAVPTLATAQPGQSSIRLVWNYKNKYILDLIMDKTRSIPSTSANKERLFNAMIQPQLDRLGYQGVYEYKKMGAQFQQKNRVGRSGHPTWTDPDWDRIKADRGDARDKIWRGAVAASIHAEARQLGIAMVRN</sequence>
<gene>
    <name evidence="2" type="ORF">RCC_09928</name>
</gene>
<evidence type="ECO:0000256" key="1">
    <source>
        <dbReference type="SAM" id="MobiDB-lite"/>
    </source>
</evidence>
<proteinExistence type="predicted"/>
<reference evidence="2 3" key="1">
    <citation type="submission" date="2016-03" db="EMBL/GenBank/DDBJ databases">
        <authorList>
            <person name="Ploux O."/>
        </authorList>
    </citation>
    <scope>NUCLEOTIDE SEQUENCE [LARGE SCALE GENOMIC DNA]</scope>
    <source>
        <strain evidence="2 3">URUG2</strain>
    </source>
</reference>
<evidence type="ECO:0000313" key="2">
    <source>
        <dbReference type="EMBL" id="CZT24211.1"/>
    </source>
</evidence>
<organism evidence="2 3">
    <name type="scientific">Ramularia collo-cygni</name>
    <dbReference type="NCBI Taxonomy" id="112498"/>
    <lineage>
        <taxon>Eukaryota</taxon>
        <taxon>Fungi</taxon>
        <taxon>Dikarya</taxon>
        <taxon>Ascomycota</taxon>
        <taxon>Pezizomycotina</taxon>
        <taxon>Dothideomycetes</taxon>
        <taxon>Dothideomycetidae</taxon>
        <taxon>Mycosphaerellales</taxon>
        <taxon>Mycosphaerellaceae</taxon>
        <taxon>Ramularia</taxon>
    </lineage>
</organism>
<feature type="compositionally biased region" description="Low complexity" evidence="1">
    <location>
        <begin position="1"/>
        <end position="15"/>
    </location>
</feature>